<evidence type="ECO:0000313" key="12">
    <source>
        <dbReference type="EMBL" id="AEW30676.1"/>
    </source>
</evidence>
<feature type="non-terminal residue" evidence="24">
    <location>
        <position position="30"/>
    </location>
</feature>
<evidence type="ECO:0000313" key="20">
    <source>
        <dbReference type="EMBL" id="AEW30687.1"/>
    </source>
</evidence>
<evidence type="ECO:0000313" key="14">
    <source>
        <dbReference type="EMBL" id="AEW30678.1"/>
    </source>
</evidence>
<evidence type="ECO:0000313" key="15">
    <source>
        <dbReference type="EMBL" id="AEW30679.1"/>
    </source>
</evidence>
<dbReference type="EMBL" id="JQ270916">
    <property type="protein sequence ID" value="AEW30678.1"/>
    <property type="molecule type" value="Genomic_DNA"/>
</dbReference>
<evidence type="ECO:0000313" key="13">
    <source>
        <dbReference type="EMBL" id="AEW30677.1"/>
    </source>
</evidence>
<dbReference type="EMBL" id="JQ270904">
    <property type="protein sequence ID" value="AEW30666.1"/>
    <property type="molecule type" value="Genomic_DNA"/>
</dbReference>
<evidence type="ECO:0000313" key="3">
    <source>
        <dbReference type="EMBL" id="AEW30666.1"/>
    </source>
</evidence>
<dbReference type="EMBL" id="JQ270923">
    <property type="protein sequence ID" value="AEW30685.1"/>
    <property type="molecule type" value="Genomic_DNA"/>
</dbReference>
<evidence type="ECO:0000313" key="19">
    <source>
        <dbReference type="EMBL" id="AEW30685.1"/>
    </source>
</evidence>
<keyword evidence="24" id="KW-0121">Carboxypeptidase</keyword>
<dbReference type="EMBL" id="JQ270913">
    <property type="protein sequence ID" value="AEW30675.1"/>
    <property type="molecule type" value="Genomic_DNA"/>
</dbReference>
<dbReference type="EMBL" id="JQ270917">
    <property type="protein sequence ID" value="AEW30679.1"/>
    <property type="molecule type" value="Genomic_DNA"/>
</dbReference>
<dbReference type="EMBL" id="JQ270915">
    <property type="protein sequence ID" value="AEW30677.1"/>
    <property type="molecule type" value="Genomic_DNA"/>
</dbReference>
<dbReference type="EMBL" id="JQ270926">
    <property type="protein sequence ID" value="AEW30688.1"/>
    <property type="molecule type" value="Genomic_DNA"/>
</dbReference>
<dbReference type="EMBL" id="JQ270914">
    <property type="protein sequence ID" value="AEW30676.1"/>
    <property type="molecule type" value="Genomic_DNA"/>
</dbReference>
<gene>
    <name evidence="24" type="primary">SRSC2_002</name>
</gene>
<dbReference type="EMBL" id="JQ270920">
    <property type="protein sequence ID" value="AEW30682.1"/>
    <property type="molecule type" value="Genomic_DNA"/>
</dbReference>
<organism evidence="24">
    <name type="scientific">Cenchrus americanus</name>
    <name type="common">Pearl millet</name>
    <name type="synonym">Pennisetum glaucum</name>
    <dbReference type="NCBI Taxonomy" id="4543"/>
    <lineage>
        <taxon>Eukaryota</taxon>
        <taxon>Viridiplantae</taxon>
        <taxon>Streptophyta</taxon>
        <taxon>Embryophyta</taxon>
        <taxon>Tracheophyta</taxon>
        <taxon>Spermatophyta</taxon>
        <taxon>Magnoliopsida</taxon>
        <taxon>Liliopsida</taxon>
        <taxon>Poales</taxon>
        <taxon>Poaceae</taxon>
        <taxon>PACMAD clade</taxon>
        <taxon>Panicoideae</taxon>
        <taxon>Panicodae</taxon>
        <taxon>Paniceae</taxon>
        <taxon>Cenchrinae</taxon>
        <taxon>Cenchrus</taxon>
    </lineage>
</organism>
<dbReference type="EMBL" id="JQ270905">
    <property type="protein sequence ID" value="AEW30667.1"/>
    <property type="molecule type" value="Genomic_DNA"/>
</dbReference>
<dbReference type="EMBL" id="JQ270927">
    <property type="protein sequence ID" value="AEW30689.1"/>
    <property type="molecule type" value="Genomic_DNA"/>
</dbReference>
<dbReference type="EMBL" id="JQ270928">
    <property type="protein sequence ID" value="AEW30690.1"/>
    <property type="molecule type" value="Genomic_DNA"/>
</dbReference>
<evidence type="ECO:0000313" key="10">
    <source>
        <dbReference type="EMBL" id="AEW30674.1"/>
    </source>
</evidence>
<dbReference type="EMBL" id="JQ270918">
    <property type="protein sequence ID" value="AEW30680.1"/>
    <property type="molecule type" value="Genomic_DNA"/>
</dbReference>
<evidence type="ECO:0000313" key="9">
    <source>
        <dbReference type="EMBL" id="AEW30673.1"/>
    </source>
</evidence>
<evidence type="ECO:0000313" key="2">
    <source>
        <dbReference type="EMBL" id="AEW30665.1"/>
    </source>
</evidence>
<evidence type="ECO:0000313" key="18">
    <source>
        <dbReference type="EMBL" id="AEW30682.1"/>
    </source>
</evidence>
<dbReference type="EMBL" id="JQ270902">
    <property type="protein sequence ID" value="AEW30664.1"/>
    <property type="molecule type" value="Genomic_DNA"/>
</dbReference>
<dbReference type="EMBL" id="JQ270911">
    <property type="protein sequence ID" value="AEW30673.1"/>
    <property type="molecule type" value="Genomic_DNA"/>
</dbReference>
<proteinExistence type="predicted"/>
<dbReference type="EMBL" id="JQ270909">
    <property type="protein sequence ID" value="AEW30671.1"/>
    <property type="molecule type" value="Genomic_DNA"/>
</dbReference>
<dbReference type="EMBL" id="JQ270929">
    <property type="protein sequence ID" value="AEW30691.1"/>
    <property type="molecule type" value="Genomic_DNA"/>
</dbReference>
<evidence type="ECO:0000313" key="4">
    <source>
        <dbReference type="EMBL" id="AEW30667.1"/>
    </source>
</evidence>
<accession>G9M2C4</accession>
<dbReference type="EMBL" id="JQ270906">
    <property type="protein sequence ID" value="AEW30668.1"/>
    <property type="molecule type" value="Genomic_DNA"/>
</dbReference>
<dbReference type="EMBL" id="JQ270903">
    <property type="protein sequence ID" value="AEW30665.1"/>
    <property type="molecule type" value="Genomic_DNA"/>
</dbReference>
<dbReference type="EMBL" id="JQ270907">
    <property type="protein sequence ID" value="AEW30669.1"/>
    <property type="molecule type" value="Genomic_DNA"/>
</dbReference>
<protein>
    <submittedName>
        <fullName evidence="24">Serine carboxypeptidase 3-like protein</fullName>
    </submittedName>
</protein>
<feature type="non-terminal residue" evidence="24">
    <location>
        <position position="1"/>
    </location>
</feature>
<evidence type="ECO:0000313" key="1">
    <source>
        <dbReference type="EMBL" id="AEW30664.1"/>
    </source>
</evidence>
<evidence type="ECO:0000313" key="22">
    <source>
        <dbReference type="EMBL" id="AEW30689.1"/>
    </source>
</evidence>
<dbReference type="EMBL" id="JQ270912">
    <property type="protein sequence ID" value="AEW30674.1"/>
    <property type="molecule type" value="Genomic_DNA"/>
</dbReference>
<reference evidence="24" key="1">
    <citation type="journal article" date="2012" name="Mol. Biol. Evol.">
        <title>Evolutionary History of Pearl Millet (Pennisetum glaucum [L.] R. Br.) and Selection on Flowering Genes since Its Domestication.</title>
        <authorList>
            <person name="Clotault J."/>
            <person name="Thuillet A.C."/>
            <person name="Buiron M."/>
            <person name="De Mita S."/>
            <person name="Couderc M."/>
            <person name="Haussmann B.I."/>
            <person name="Mariac C."/>
            <person name="Vigouroux Y."/>
        </authorList>
    </citation>
    <scope>NUCLEOTIDE SEQUENCE</scope>
    <source>
        <strain evidence="1">Pe00246</strain>
        <strain evidence="2">Pe00374</strain>
        <strain evidence="16">Pe00613</strain>
        <strain evidence="18">Pe01203</strain>
        <strain evidence="10">Pe01205</strain>
        <strain evidence="3">Pe02704</strain>
        <strain evidence="4">Pe02754</strain>
        <strain evidence="5">Pe02840</strain>
        <strain evidence="6">Pe02954</strain>
        <strain evidence="7">Pe02972</strain>
        <strain evidence="12">Pe05331</strain>
        <strain evidence="11">Pe05447</strain>
        <strain evidence="8">Pe05458</strain>
        <strain evidence="13">Pe05622</strain>
        <strain evidence="15">Pe05887_S5</strain>
        <strain evidence="17">Pe07626</strain>
        <strain evidence="9">Pe08068</strain>
        <strain evidence="20">Pe08149</strain>
        <strain evidence="21">Pe08151b</strain>
        <strain evidence="22">Pe08152</strain>
        <strain evidence="23">Pe08164</strain>
        <strain evidence="24">Pe08164b</strain>
        <strain evidence="14">Pe08316</strain>
        <strain evidence="19">Pe08504</strain>
    </source>
</reference>
<evidence type="ECO:0000313" key="16">
    <source>
        <dbReference type="EMBL" id="AEW30680.1"/>
    </source>
</evidence>
<dbReference type="EMBL" id="JQ270908">
    <property type="protein sequence ID" value="AEW30670.1"/>
    <property type="molecule type" value="Genomic_DNA"/>
</dbReference>
<evidence type="ECO:0000313" key="6">
    <source>
        <dbReference type="EMBL" id="AEW30669.1"/>
    </source>
</evidence>
<dbReference type="EMBL" id="JQ270919">
    <property type="protein sequence ID" value="AEW30681.1"/>
    <property type="molecule type" value="Genomic_DNA"/>
</dbReference>
<dbReference type="EMBL" id="JQ270925">
    <property type="protein sequence ID" value="AEW30687.1"/>
    <property type="molecule type" value="Genomic_DNA"/>
</dbReference>
<evidence type="ECO:0000313" key="17">
    <source>
        <dbReference type="EMBL" id="AEW30681.1"/>
    </source>
</evidence>
<keyword evidence="24" id="KW-0378">Hydrolase</keyword>
<keyword evidence="24" id="KW-0645">Protease</keyword>
<sequence>CPLRGTNSVGTRSQISYLSINPLELALATA</sequence>
<evidence type="ECO:0000313" key="21">
    <source>
        <dbReference type="EMBL" id="AEW30688.1"/>
    </source>
</evidence>
<name>G9M2C4_CENAM</name>
<evidence type="ECO:0000313" key="23">
    <source>
        <dbReference type="EMBL" id="AEW30690.1"/>
    </source>
</evidence>
<evidence type="ECO:0000313" key="24">
    <source>
        <dbReference type="EMBL" id="AEW30691.1"/>
    </source>
</evidence>
<dbReference type="GO" id="GO:0004180">
    <property type="term" value="F:carboxypeptidase activity"/>
    <property type="evidence" value="ECO:0007669"/>
    <property type="project" value="UniProtKB-KW"/>
</dbReference>
<evidence type="ECO:0000313" key="5">
    <source>
        <dbReference type="EMBL" id="AEW30668.1"/>
    </source>
</evidence>
<evidence type="ECO:0000313" key="7">
    <source>
        <dbReference type="EMBL" id="AEW30670.1"/>
    </source>
</evidence>
<dbReference type="AlphaFoldDB" id="G9M2C4"/>
<evidence type="ECO:0000313" key="8">
    <source>
        <dbReference type="EMBL" id="AEW30671.1"/>
    </source>
</evidence>
<evidence type="ECO:0000313" key="11">
    <source>
        <dbReference type="EMBL" id="AEW30675.1"/>
    </source>
</evidence>